<keyword evidence="3" id="KW-0687">Ribonucleoprotein</keyword>
<dbReference type="GO" id="GO:0005762">
    <property type="term" value="C:mitochondrial large ribosomal subunit"/>
    <property type="evidence" value="ECO:0007669"/>
    <property type="project" value="TreeGrafter"/>
</dbReference>
<dbReference type="InterPro" id="IPR036920">
    <property type="entry name" value="Ribosomal_uL16_sf"/>
</dbReference>
<evidence type="ECO:0000256" key="4">
    <source>
        <dbReference type="ARBA" id="ARBA00035302"/>
    </source>
</evidence>
<dbReference type="GO" id="GO:0032543">
    <property type="term" value="P:mitochondrial translation"/>
    <property type="evidence" value="ECO:0007669"/>
    <property type="project" value="TreeGrafter"/>
</dbReference>
<evidence type="ECO:0000256" key="1">
    <source>
        <dbReference type="ARBA" id="ARBA00008931"/>
    </source>
</evidence>
<dbReference type="Pfam" id="PF00252">
    <property type="entry name" value="Ribosomal_L16"/>
    <property type="match status" value="1"/>
</dbReference>
<dbReference type="PANTHER" id="PTHR12220:SF13">
    <property type="entry name" value="LARGE RIBOSOMAL SUBUNIT PROTEIN UL16M"/>
    <property type="match status" value="1"/>
</dbReference>
<dbReference type="GO" id="GO:0003735">
    <property type="term" value="F:structural constituent of ribosome"/>
    <property type="evidence" value="ECO:0007669"/>
    <property type="project" value="InterPro"/>
</dbReference>
<dbReference type="Gene3D" id="3.90.1170.10">
    <property type="entry name" value="Ribosomal protein L10e/L16"/>
    <property type="match status" value="1"/>
</dbReference>
<evidence type="ECO:0000256" key="2">
    <source>
        <dbReference type="ARBA" id="ARBA00022980"/>
    </source>
</evidence>
<reference evidence="7 8" key="1">
    <citation type="submission" date="2018-11" db="EMBL/GenBank/DDBJ databases">
        <authorList>
            <consortium name="Pathogen Informatics"/>
        </authorList>
    </citation>
    <scope>NUCLEOTIDE SEQUENCE [LARGE SCALE GENOMIC DNA]</scope>
</reference>
<protein>
    <recommendedName>
        <fullName evidence="4">Large ribosomal subunit protein uL16m</fullName>
    </recommendedName>
</protein>
<dbReference type="PANTHER" id="PTHR12220">
    <property type="entry name" value="50S/60S RIBOSOMAL PROTEIN L16"/>
    <property type="match status" value="1"/>
</dbReference>
<dbReference type="Pfam" id="PF10277">
    <property type="entry name" value="Frag1"/>
    <property type="match status" value="1"/>
</dbReference>
<dbReference type="OrthoDB" id="5804509at2759"/>
<evidence type="ECO:0000259" key="6">
    <source>
        <dbReference type="Pfam" id="PF10277"/>
    </source>
</evidence>
<dbReference type="Proteomes" id="UP000270924">
    <property type="component" value="Unassembled WGS sequence"/>
</dbReference>
<name>A0A3P7FFW2_WUCBA</name>
<accession>A0A3P7FFW2</accession>
<keyword evidence="5" id="KW-0472">Membrane</keyword>
<gene>
    <name evidence="7" type="ORF">WBA_LOCUS2828</name>
</gene>
<dbReference type="AlphaFoldDB" id="A0A3P7FFW2"/>
<dbReference type="InParanoid" id="A0A3P7FFW2"/>
<evidence type="ECO:0000256" key="5">
    <source>
        <dbReference type="SAM" id="Phobius"/>
    </source>
</evidence>
<feature type="transmembrane region" description="Helical" evidence="5">
    <location>
        <begin position="213"/>
        <end position="231"/>
    </location>
</feature>
<evidence type="ECO:0000256" key="3">
    <source>
        <dbReference type="ARBA" id="ARBA00023274"/>
    </source>
</evidence>
<dbReference type="FunCoup" id="A0A3P7FFW2">
    <property type="interactions" value="1309"/>
</dbReference>
<evidence type="ECO:0000313" key="7">
    <source>
        <dbReference type="EMBL" id="VDM09442.1"/>
    </source>
</evidence>
<dbReference type="InterPro" id="IPR047873">
    <property type="entry name" value="Ribosomal_uL16"/>
</dbReference>
<dbReference type="GO" id="GO:0019843">
    <property type="term" value="F:rRNA binding"/>
    <property type="evidence" value="ECO:0007669"/>
    <property type="project" value="InterPro"/>
</dbReference>
<feature type="domain" description="CWH43-like N-terminal" evidence="6">
    <location>
        <begin position="255"/>
        <end position="331"/>
    </location>
</feature>
<evidence type="ECO:0000313" key="8">
    <source>
        <dbReference type="Proteomes" id="UP000270924"/>
    </source>
</evidence>
<dbReference type="InterPro" id="IPR000114">
    <property type="entry name" value="Ribosomal_uL16_bact-type"/>
</dbReference>
<comment type="similarity">
    <text evidence="1">Belongs to the universal ribosomal protein uL16 family.</text>
</comment>
<keyword evidence="8" id="KW-1185">Reference proteome</keyword>
<sequence>MLFQRAEKSVWQNSVRFLRNNKKWLPKPEPETFENVVFPPNGEYKLPAMPEEPTYDPALGEYKYKSSKQLVSIRGVEEIHTELMHKQYGLAAVAGGFISAYDFNFIRDRLNRNLLKNQFAIWRVPAPWLPRTKRAIGAKAGSGKGNIHHYVTPVRAKRIILEVGGYIMELEARAYLMYLCERFRFPVEFVSEKIMEEKKLQEKKIEEMNANKFNWDLYLLCLYILWIKYFFNVKVRSNGYQMVLVGEEELLSFSFRWFVFITAGLPLTALFLCISLALALHLDESTRTHCGVVNYLPSISAAVASFSPERYIWRFFIALHSAPRIVAALAYK</sequence>
<keyword evidence="5" id="KW-1133">Transmembrane helix</keyword>
<organism evidence="7 8">
    <name type="scientific">Wuchereria bancrofti</name>
    <dbReference type="NCBI Taxonomy" id="6293"/>
    <lineage>
        <taxon>Eukaryota</taxon>
        <taxon>Metazoa</taxon>
        <taxon>Ecdysozoa</taxon>
        <taxon>Nematoda</taxon>
        <taxon>Chromadorea</taxon>
        <taxon>Rhabditida</taxon>
        <taxon>Spirurina</taxon>
        <taxon>Spiruromorpha</taxon>
        <taxon>Filarioidea</taxon>
        <taxon>Onchocercidae</taxon>
        <taxon>Wuchereria</taxon>
    </lineage>
</organism>
<proteinExistence type="inferred from homology"/>
<keyword evidence="2" id="KW-0689">Ribosomal protein</keyword>
<dbReference type="EMBL" id="UYWW01000849">
    <property type="protein sequence ID" value="VDM09442.1"/>
    <property type="molecule type" value="Genomic_DNA"/>
</dbReference>
<dbReference type="SUPFAM" id="SSF54686">
    <property type="entry name" value="Ribosomal protein L16p/L10e"/>
    <property type="match status" value="1"/>
</dbReference>
<keyword evidence="5" id="KW-0812">Transmembrane</keyword>
<feature type="transmembrane region" description="Helical" evidence="5">
    <location>
        <begin position="257"/>
        <end position="280"/>
    </location>
</feature>
<dbReference type="InterPro" id="IPR019402">
    <property type="entry name" value="CWH43_N"/>
</dbReference>